<accession>A0A0D0C5R9</accession>
<organism evidence="1 2">
    <name type="scientific">Collybiopsis luxurians FD-317 M1</name>
    <dbReference type="NCBI Taxonomy" id="944289"/>
    <lineage>
        <taxon>Eukaryota</taxon>
        <taxon>Fungi</taxon>
        <taxon>Dikarya</taxon>
        <taxon>Basidiomycota</taxon>
        <taxon>Agaricomycotina</taxon>
        <taxon>Agaricomycetes</taxon>
        <taxon>Agaricomycetidae</taxon>
        <taxon>Agaricales</taxon>
        <taxon>Marasmiineae</taxon>
        <taxon>Omphalotaceae</taxon>
        <taxon>Collybiopsis</taxon>
        <taxon>Collybiopsis luxurians</taxon>
    </lineage>
</organism>
<keyword evidence="2" id="KW-1185">Reference proteome</keyword>
<dbReference type="AlphaFoldDB" id="A0A0D0C5R9"/>
<evidence type="ECO:0000313" key="2">
    <source>
        <dbReference type="Proteomes" id="UP000053593"/>
    </source>
</evidence>
<sequence>MTEIMKISDEQYEWLLNWYQNTAADELLKEVRQEDSVQKEFSYDYNPSLYSSSSSASPVSYTQREDQFYSPLTRIPYYAPSSLYLFAPIPRYSVVKASYCESHPDPPPA</sequence>
<protein>
    <submittedName>
        <fullName evidence="1">Uncharacterized protein</fullName>
    </submittedName>
</protein>
<proteinExistence type="predicted"/>
<reference evidence="1 2" key="1">
    <citation type="submission" date="2014-04" db="EMBL/GenBank/DDBJ databases">
        <title>Evolutionary Origins and Diversification of the Mycorrhizal Mutualists.</title>
        <authorList>
            <consortium name="DOE Joint Genome Institute"/>
            <consortium name="Mycorrhizal Genomics Consortium"/>
            <person name="Kohler A."/>
            <person name="Kuo A."/>
            <person name="Nagy L.G."/>
            <person name="Floudas D."/>
            <person name="Copeland A."/>
            <person name="Barry K.W."/>
            <person name="Cichocki N."/>
            <person name="Veneault-Fourrey C."/>
            <person name="LaButti K."/>
            <person name="Lindquist E.A."/>
            <person name="Lipzen A."/>
            <person name="Lundell T."/>
            <person name="Morin E."/>
            <person name="Murat C."/>
            <person name="Riley R."/>
            <person name="Ohm R."/>
            <person name="Sun H."/>
            <person name="Tunlid A."/>
            <person name="Henrissat B."/>
            <person name="Grigoriev I.V."/>
            <person name="Hibbett D.S."/>
            <person name="Martin F."/>
        </authorList>
    </citation>
    <scope>NUCLEOTIDE SEQUENCE [LARGE SCALE GENOMIC DNA]</scope>
    <source>
        <strain evidence="1 2">FD-317 M1</strain>
    </source>
</reference>
<name>A0A0D0C5R9_9AGAR</name>
<dbReference type="Proteomes" id="UP000053593">
    <property type="component" value="Unassembled WGS sequence"/>
</dbReference>
<gene>
    <name evidence="1" type="ORF">GYMLUDRAFT_253329</name>
</gene>
<evidence type="ECO:0000313" key="1">
    <source>
        <dbReference type="EMBL" id="KIK50043.1"/>
    </source>
</evidence>
<dbReference type="HOGENOM" id="CLU_2236900_0_0_1"/>
<dbReference type="EMBL" id="KN834937">
    <property type="protein sequence ID" value="KIK50043.1"/>
    <property type="molecule type" value="Genomic_DNA"/>
</dbReference>